<protein>
    <submittedName>
        <fullName evidence="2">Uncharacterized protein</fullName>
    </submittedName>
</protein>
<feature type="transmembrane region" description="Helical" evidence="1">
    <location>
        <begin position="31"/>
        <end position="52"/>
    </location>
</feature>
<feature type="non-terminal residue" evidence="2">
    <location>
        <position position="1"/>
    </location>
</feature>
<reference evidence="2 3" key="1">
    <citation type="submission" date="2024-02" db="EMBL/GenBank/DDBJ databases">
        <title>A draft genome for the cacao thread blight pathogen Marasmius crinis-equi.</title>
        <authorList>
            <person name="Cohen S.P."/>
            <person name="Baruah I.K."/>
            <person name="Amoako-Attah I."/>
            <person name="Bukari Y."/>
            <person name="Meinhardt L.W."/>
            <person name="Bailey B.A."/>
        </authorList>
    </citation>
    <scope>NUCLEOTIDE SEQUENCE [LARGE SCALE GENOMIC DNA]</scope>
    <source>
        <strain evidence="2 3">GH-76</strain>
    </source>
</reference>
<gene>
    <name evidence="2" type="ORF">V5O48_012353</name>
</gene>
<sequence>LDLATIFVLIKGVDDDFPLYNRVIKINNGNLIAIAAFSLLLAFMTGGRIWWVSSQARQLMGRPINAKYRAIVATMYVCSPLLDISEDWTVNLIDPSPYFPTNPIARIESGILYAGTMVFWVVTEFTLDATGTGADYLPFDTRVISAIMTGLAPTLIIVRVAYGKSIDSVGQMVSTIQFDAGLESRSESRAEAEDAANVRIEVDLGPGRGDGRNLRKESV</sequence>
<name>A0ABR3F3D1_9AGAR</name>
<keyword evidence="1" id="KW-0472">Membrane</keyword>
<keyword evidence="1" id="KW-0812">Transmembrane</keyword>
<evidence type="ECO:0000256" key="1">
    <source>
        <dbReference type="SAM" id="Phobius"/>
    </source>
</evidence>
<accession>A0ABR3F3D1</accession>
<proteinExistence type="predicted"/>
<feature type="transmembrane region" description="Helical" evidence="1">
    <location>
        <begin position="143"/>
        <end position="162"/>
    </location>
</feature>
<dbReference type="EMBL" id="JBAHYK010001081">
    <property type="protein sequence ID" value="KAL0569613.1"/>
    <property type="molecule type" value="Genomic_DNA"/>
</dbReference>
<evidence type="ECO:0000313" key="2">
    <source>
        <dbReference type="EMBL" id="KAL0569613.1"/>
    </source>
</evidence>
<dbReference type="Proteomes" id="UP001465976">
    <property type="component" value="Unassembled WGS sequence"/>
</dbReference>
<comment type="caution">
    <text evidence="2">The sequence shown here is derived from an EMBL/GenBank/DDBJ whole genome shotgun (WGS) entry which is preliminary data.</text>
</comment>
<keyword evidence="1" id="KW-1133">Transmembrane helix</keyword>
<feature type="transmembrane region" description="Helical" evidence="1">
    <location>
        <begin position="104"/>
        <end position="123"/>
    </location>
</feature>
<organism evidence="2 3">
    <name type="scientific">Marasmius crinis-equi</name>
    <dbReference type="NCBI Taxonomy" id="585013"/>
    <lineage>
        <taxon>Eukaryota</taxon>
        <taxon>Fungi</taxon>
        <taxon>Dikarya</taxon>
        <taxon>Basidiomycota</taxon>
        <taxon>Agaricomycotina</taxon>
        <taxon>Agaricomycetes</taxon>
        <taxon>Agaricomycetidae</taxon>
        <taxon>Agaricales</taxon>
        <taxon>Marasmiineae</taxon>
        <taxon>Marasmiaceae</taxon>
        <taxon>Marasmius</taxon>
    </lineage>
</organism>
<keyword evidence="3" id="KW-1185">Reference proteome</keyword>
<evidence type="ECO:0000313" key="3">
    <source>
        <dbReference type="Proteomes" id="UP001465976"/>
    </source>
</evidence>